<dbReference type="Pfam" id="PF03795">
    <property type="entry name" value="YCII"/>
    <property type="match status" value="1"/>
</dbReference>
<dbReference type="SUPFAM" id="SSF54909">
    <property type="entry name" value="Dimeric alpha+beta barrel"/>
    <property type="match status" value="1"/>
</dbReference>
<dbReference type="InterPro" id="IPR005545">
    <property type="entry name" value="YCII"/>
</dbReference>
<comment type="caution">
    <text evidence="3">The sequence shown here is derived from an EMBL/GenBank/DDBJ whole genome shotgun (WGS) entry which is preliminary data.</text>
</comment>
<evidence type="ECO:0000259" key="2">
    <source>
        <dbReference type="Pfam" id="PF03795"/>
    </source>
</evidence>
<evidence type="ECO:0000256" key="1">
    <source>
        <dbReference type="ARBA" id="ARBA00007689"/>
    </source>
</evidence>
<reference evidence="3 4" key="1">
    <citation type="submission" date="2019-09" db="EMBL/GenBank/DDBJ databases">
        <title>YIM 132548 draft genome.</title>
        <authorList>
            <person name="Jiang L."/>
        </authorList>
    </citation>
    <scope>NUCLEOTIDE SEQUENCE [LARGE SCALE GENOMIC DNA]</scope>
    <source>
        <strain evidence="3 4">YIM 132548</strain>
    </source>
</reference>
<dbReference type="RefSeq" id="WP_150964191.1">
    <property type="nucleotide sequence ID" value="NZ_VZZJ01000010.1"/>
</dbReference>
<dbReference type="AlphaFoldDB" id="A0A6N6MNS9"/>
<accession>A0A6N6MNS9</accession>
<sequence length="109" mass="11918">MVDVNGPHYFVAFQTPGPNWVKGVKYNEQPEFDTHVGYMTALQERGLIVLSGPFMERAGGLNGVLADGGMTIFRAADLDEAITIGTDDPTVKSGMLNVDVKMFWVPFHA</sequence>
<evidence type="ECO:0000313" key="3">
    <source>
        <dbReference type="EMBL" id="KAB1073001.1"/>
    </source>
</evidence>
<comment type="similarity">
    <text evidence="1">Belongs to the YciI family.</text>
</comment>
<dbReference type="Proteomes" id="UP000441523">
    <property type="component" value="Unassembled WGS sequence"/>
</dbReference>
<keyword evidence="4" id="KW-1185">Reference proteome</keyword>
<feature type="domain" description="YCII-related" evidence="2">
    <location>
        <begin position="28"/>
        <end position="101"/>
    </location>
</feature>
<dbReference type="EMBL" id="VZZJ01000010">
    <property type="protein sequence ID" value="KAB1073001.1"/>
    <property type="molecule type" value="Genomic_DNA"/>
</dbReference>
<evidence type="ECO:0000313" key="4">
    <source>
        <dbReference type="Proteomes" id="UP000441523"/>
    </source>
</evidence>
<dbReference type="Gene3D" id="3.30.70.1060">
    <property type="entry name" value="Dimeric alpha+beta barrel"/>
    <property type="match status" value="1"/>
</dbReference>
<protein>
    <submittedName>
        <fullName evidence="3">Cytosolic protein</fullName>
    </submittedName>
</protein>
<name>A0A6N6MNS9_9HYPH</name>
<dbReference type="InterPro" id="IPR011008">
    <property type="entry name" value="Dimeric_a/b-barrel"/>
</dbReference>
<gene>
    <name evidence="3" type="ORF">F6X51_13550</name>
</gene>
<proteinExistence type="inferred from homology"/>
<organism evidence="3 4">
    <name type="scientific">Methylobacterium planeticum</name>
    <dbReference type="NCBI Taxonomy" id="2615211"/>
    <lineage>
        <taxon>Bacteria</taxon>
        <taxon>Pseudomonadati</taxon>
        <taxon>Pseudomonadota</taxon>
        <taxon>Alphaproteobacteria</taxon>
        <taxon>Hyphomicrobiales</taxon>
        <taxon>Methylobacteriaceae</taxon>
        <taxon>Methylobacterium</taxon>
    </lineage>
</organism>